<dbReference type="PROSITE" id="PS00382">
    <property type="entry name" value="CLP_PROTEASE_HIS"/>
    <property type="match status" value="1"/>
</dbReference>
<dbReference type="RefSeq" id="WP_015468583.1">
    <property type="nucleotide sequence ID" value="NC_020812.1"/>
</dbReference>
<evidence type="ECO:0000256" key="4">
    <source>
        <dbReference type="ARBA" id="ARBA00022825"/>
    </source>
</evidence>
<evidence type="ECO:0000313" key="10">
    <source>
        <dbReference type="Proteomes" id="UP000011932"/>
    </source>
</evidence>
<dbReference type="SUPFAM" id="SSF52096">
    <property type="entry name" value="ClpP/crotonase"/>
    <property type="match status" value="1"/>
</dbReference>
<dbReference type="PANTHER" id="PTHR10381:SF11">
    <property type="entry name" value="ATP-DEPENDENT CLP PROTEASE PROTEOLYTIC SUBUNIT, MITOCHONDRIAL"/>
    <property type="match status" value="1"/>
</dbReference>
<name>M4W0X2_9BACT</name>
<evidence type="ECO:0000313" key="9">
    <source>
        <dbReference type="EMBL" id="AGH99074.1"/>
    </source>
</evidence>
<dbReference type="STRING" id="349215.A11S_2279"/>
<accession>M4W0X2</accession>
<dbReference type="Proteomes" id="UP000011932">
    <property type="component" value="Chromosome"/>
</dbReference>
<dbReference type="GO" id="GO:0004176">
    <property type="term" value="F:ATP-dependent peptidase activity"/>
    <property type="evidence" value="ECO:0007669"/>
    <property type="project" value="InterPro"/>
</dbReference>
<evidence type="ECO:0000256" key="7">
    <source>
        <dbReference type="RuleBase" id="RU003567"/>
    </source>
</evidence>
<feature type="region of interest" description="Disordered" evidence="8">
    <location>
        <begin position="1"/>
        <end position="46"/>
    </location>
</feature>
<evidence type="ECO:0000256" key="5">
    <source>
        <dbReference type="ARBA" id="ARBA00034021"/>
    </source>
</evidence>
<comment type="similarity">
    <text evidence="1 7">Belongs to the peptidase S14 family.</text>
</comment>
<evidence type="ECO:0000256" key="3">
    <source>
        <dbReference type="ARBA" id="ARBA00022801"/>
    </source>
</evidence>
<dbReference type="InterPro" id="IPR001907">
    <property type="entry name" value="ClpP"/>
</dbReference>
<dbReference type="KEGG" id="man:A11S_2279"/>
<feature type="active site" evidence="6">
    <location>
        <position position="156"/>
    </location>
</feature>
<evidence type="ECO:0000256" key="1">
    <source>
        <dbReference type="ARBA" id="ARBA00007039"/>
    </source>
</evidence>
<evidence type="ECO:0000256" key="2">
    <source>
        <dbReference type="ARBA" id="ARBA00022670"/>
    </source>
</evidence>
<dbReference type="HOGENOM" id="CLU_058707_3_1_5"/>
<sequence>MLEDRKGAQSAFDSVAGNDNNAGAPVTAAPTSTPTSTPQTANTPATSNYFNQMVSAAPHERVLILEGPITQELAINVRIHLMKMEAASPDEPITILINSPGGLVSAGLAIYDTIQSLECPVRTYVTGTAASMGSLLLAAGAPGERRAAPNARIMIHQPSGGSQGNATEMGISQNEIEHTYRRMAWIYAAHAFDAAKSPAFDKKVADKMNDLQKTAPASGGAWTPDTLKMTALAHLYHAVMKQDYYLYAEEAKDMGLIDKIEYPDMNIKSTMDPKRAKTLNRIAEAERLANKHHRDNRPEPSAF</sequence>
<dbReference type="InterPro" id="IPR029045">
    <property type="entry name" value="ClpP/crotonase-like_dom_sf"/>
</dbReference>
<dbReference type="PRINTS" id="PR00127">
    <property type="entry name" value="CLPPROTEASEP"/>
</dbReference>
<dbReference type="AlphaFoldDB" id="M4W0X2"/>
<reference evidence="9 10" key="1">
    <citation type="journal article" date="2013" name="ISME J.">
        <title>By their genes ye shall know them: genomic signatures of predatory bacteria.</title>
        <authorList>
            <person name="Pasternak Z."/>
            <person name="Pietrokovski S."/>
            <person name="Rotem O."/>
            <person name="Gophna U."/>
            <person name="Lurie-Weinberger M.N."/>
            <person name="Jurkevitch E."/>
        </authorList>
    </citation>
    <scope>NUCLEOTIDE SEQUENCE [LARGE SCALE GENOMIC DNA]</scope>
    <source>
        <strain evidence="9">EPB</strain>
    </source>
</reference>
<evidence type="ECO:0000256" key="8">
    <source>
        <dbReference type="SAM" id="MobiDB-lite"/>
    </source>
</evidence>
<gene>
    <name evidence="9" type="ORF">A11S_2279</name>
</gene>
<dbReference type="GO" id="GO:0004252">
    <property type="term" value="F:serine-type endopeptidase activity"/>
    <property type="evidence" value="ECO:0007669"/>
    <property type="project" value="UniProtKB-EC"/>
</dbReference>
<dbReference type="EMBL" id="CP003538">
    <property type="protein sequence ID" value="AGH99074.1"/>
    <property type="molecule type" value="Genomic_DNA"/>
</dbReference>
<organism evidence="9 10">
    <name type="scientific">Micavibrio aeruginosavorus EPB</name>
    <dbReference type="NCBI Taxonomy" id="349215"/>
    <lineage>
        <taxon>Bacteria</taxon>
        <taxon>Pseudomonadati</taxon>
        <taxon>Bdellovibrionota</taxon>
        <taxon>Bdellovibrionia</taxon>
        <taxon>Bdellovibrionales</taxon>
        <taxon>Pseudobdellovibrionaceae</taxon>
        <taxon>Micavibrio</taxon>
    </lineage>
</organism>
<dbReference type="PATRIC" id="fig|349215.9.peg.2210"/>
<keyword evidence="2 9" id="KW-0645">Protease</keyword>
<dbReference type="InterPro" id="IPR023562">
    <property type="entry name" value="ClpP/TepA"/>
</dbReference>
<dbReference type="Gene3D" id="3.90.226.10">
    <property type="entry name" value="2-enoyl-CoA Hydratase, Chain A, domain 1"/>
    <property type="match status" value="1"/>
</dbReference>
<proteinExistence type="inferred from homology"/>
<dbReference type="InterPro" id="IPR033135">
    <property type="entry name" value="ClpP_His_AS"/>
</dbReference>
<evidence type="ECO:0000256" key="6">
    <source>
        <dbReference type="PROSITE-ProRule" id="PRU10086"/>
    </source>
</evidence>
<dbReference type="Pfam" id="PF00574">
    <property type="entry name" value="CLP_protease"/>
    <property type="match status" value="1"/>
</dbReference>
<protein>
    <recommendedName>
        <fullName evidence="7">ATP-dependent Clp protease proteolytic subunit</fullName>
    </recommendedName>
</protein>
<dbReference type="OrthoDB" id="9802800at2"/>
<dbReference type="CDD" id="cd07017">
    <property type="entry name" value="S14_ClpP_2"/>
    <property type="match status" value="1"/>
</dbReference>
<dbReference type="GO" id="GO:0051117">
    <property type="term" value="F:ATPase binding"/>
    <property type="evidence" value="ECO:0007669"/>
    <property type="project" value="TreeGrafter"/>
</dbReference>
<dbReference type="GO" id="GO:0006515">
    <property type="term" value="P:protein quality control for misfolded or incompletely synthesized proteins"/>
    <property type="evidence" value="ECO:0007669"/>
    <property type="project" value="TreeGrafter"/>
</dbReference>
<keyword evidence="3 9" id="KW-0378">Hydrolase</keyword>
<comment type="catalytic activity">
    <reaction evidence="5 6">
        <text>Hydrolysis of proteins to small peptides in the presence of ATP and magnesium. alpha-casein is the usual test substrate. In the absence of ATP, only oligopeptides shorter than five residues are hydrolyzed (such as succinyl-Leu-Tyr-|-NHMec, and Leu-Tyr-Leu-|-Tyr-Trp, in which cleavage of the -Tyr-|-Leu- and -Tyr-|-Trp bonds also occurs).</text>
        <dbReference type="EC" id="3.4.21.92"/>
    </reaction>
</comment>
<keyword evidence="4" id="KW-0720">Serine protease</keyword>
<dbReference type="GO" id="GO:0009368">
    <property type="term" value="C:endopeptidase Clp complex"/>
    <property type="evidence" value="ECO:0007669"/>
    <property type="project" value="TreeGrafter"/>
</dbReference>
<feature type="compositionally biased region" description="Low complexity" evidence="8">
    <location>
        <begin position="24"/>
        <end position="46"/>
    </location>
</feature>
<dbReference type="PANTHER" id="PTHR10381">
    <property type="entry name" value="ATP-DEPENDENT CLP PROTEASE PROTEOLYTIC SUBUNIT"/>
    <property type="match status" value="1"/>
</dbReference>